<evidence type="ECO:0000256" key="3">
    <source>
        <dbReference type="ARBA" id="ARBA00021704"/>
    </source>
</evidence>
<comment type="similarity">
    <text evidence="2">Belongs to the TRM6/GCD10 family.</text>
</comment>
<feature type="compositionally biased region" description="Basic and acidic residues" evidence="7">
    <location>
        <begin position="309"/>
        <end position="323"/>
    </location>
</feature>
<dbReference type="InterPro" id="IPR017423">
    <property type="entry name" value="TRM6"/>
</dbReference>
<dbReference type="Proteomes" id="UP001281761">
    <property type="component" value="Unassembled WGS sequence"/>
</dbReference>
<sequence>MAVSISEEIPPIDYSFDTKHKPIEARLDGLTSNLHHEYNRYFSELSTRFPALAGQICLEDPNPPDKISSIYNIDNHHQDFRDLMDLYTAQIEWDDHIAQRYQAELAHQADCVFDLNDALGELREMKRKQERKNRLKLQKERQKQTMKNVRSNNKRSDDIGSLPSVSGNQFLRSTQMHPIYDTDDNEPDTHADFDENVMDNELADIEEQIRKHGHQHRMQNIQKTQPSSRFPQETEIQPSIRYSSNRLRSPHHTPLFTNTEHLKTDDGTTDTSFQPTPRAKTQFIEVADSEAPPIASLRPTPTKAAQLDTPKRKMRDPEPHTLEQTRTFSNAMKNGRDEVFAEQQRQEREKEEEKERELERRREEEREQGGEREKAMSVHSRRSSHHADQSVTPPLSNKPQAPVHPDTISRHTRHSHHSLHTQPPPAAPYSEPQIASFTPHQHPQQHPRHQPDERWDDGEETGEYGSESEDESEWSEEDRSSSNNGTHSSSFSMTFQRPNLVQSVIIPPPAPTHLPLGRQYRSGPDITYRRHPQRFKEEARSSLPLSDNEISSFHSSAASSRSSATTDPSSVMLASSIVQDGDLVHLRSNIEKELIIAVNKTTSTKFGKRDLAYSQLIGKEFGATYLLNPDGTLTRTEPNPRIDINDIAQSYHNYLGQNSPPPPPSPSPSPVPVSAFPQGPQQTLTIIQSPSSQVRDNRNLIPTALSQKMAPEQIIKMKTEGAKAEEIVGALITQSATFETKTDYSKEKYIKKKLKKHQRMITILRPSAQLMCEFYFQHKPDKIAYLRPDTLAYLMTSANIRAGMKLLVFDECHGIVTASAGKKMASFGTMIRAHATKTKSDGDGCTQFLMTKQELQVMRSVPMFAFEAALLNEPTFFDSSKPLFDPPKILEPQSSSSAGSDLSHPPLIQPSPLNLSTHILSSSLNPFHSHNTQSHRIDLSQNLNEPSAALLPSSLAAAPISSQLLISTSITSPQKELTEPIKKTKREESTPSDDKTEDKEKKGDRQTDSYEVNQMNRMSNLVKTVQRALLWADSLVIASNNSVFNVFTTLYPFLSLSGSFAVYSPYQEPLNELAVYIRDNGLGVQIEISQGVMREWQIAPMRTHPTTDNVPRGGFVLSGIKVMNE</sequence>
<accession>A0ABQ9XWY9</accession>
<protein>
    <recommendedName>
        <fullName evidence="3">tRNA (adenine(58)-N(1))-methyltransferase non-catalytic subunit TRM6</fullName>
    </recommendedName>
    <alternativeName>
        <fullName evidence="6">tRNA(m1A58)-methyltransferase subunit TRM6</fullName>
    </alternativeName>
</protein>
<evidence type="ECO:0000256" key="7">
    <source>
        <dbReference type="SAM" id="MobiDB-lite"/>
    </source>
</evidence>
<gene>
    <name evidence="8" type="ORF">BLNAU_8974</name>
</gene>
<evidence type="ECO:0000313" key="9">
    <source>
        <dbReference type="Proteomes" id="UP001281761"/>
    </source>
</evidence>
<dbReference type="Pfam" id="PF04189">
    <property type="entry name" value="Gcd10p"/>
    <property type="match status" value="1"/>
</dbReference>
<comment type="caution">
    <text evidence="8">The sequence shown here is derived from an EMBL/GenBank/DDBJ whole genome shotgun (WGS) entry which is preliminary data.</text>
</comment>
<comment type="subcellular location">
    <subcellularLocation>
        <location evidence="1">Nucleus</location>
    </subcellularLocation>
</comment>
<evidence type="ECO:0000256" key="5">
    <source>
        <dbReference type="ARBA" id="ARBA00023242"/>
    </source>
</evidence>
<feature type="region of interest" description="Disordered" evidence="7">
    <location>
        <begin position="505"/>
        <end position="549"/>
    </location>
</feature>
<feature type="region of interest" description="Disordered" evidence="7">
    <location>
        <begin position="245"/>
        <end position="277"/>
    </location>
</feature>
<proteinExistence type="inferred from homology"/>
<dbReference type="EMBL" id="JARBJD010000060">
    <property type="protein sequence ID" value="KAK2955998.1"/>
    <property type="molecule type" value="Genomic_DNA"/>
</dbReference>
<feature type="compositionally biased region" description="Basic residues" evidence="7">
    <location>
        <begin position="126"/>
        <end position="136"/>
    </location>
</feature>
<dbReference type="PANTHER" id="PTHR12945">
    <property type="entry name" value="TRANSLATION INITIATION FACTOR EIF3-RELATED"/>
    <property type="match status" value="1"/>
</dbReference>
<dbReference type="PANTHER" id="PTHR12945:SF0">
    <property type="entry name" value="TRNA (ADENINE(58)-N(1))-METHYLTRANSFERASE NON-CATALYTIC SUBUNIT TRM6"/>
    <property type="match status" value="1"/>
</dbReference>
<feature type="region of interest" description="Disordered" evidence="7">
    <location>
        <begin position="289"/>
        <end position="492"/>
    </location>
</feature>
<feature type="compositionally biased region" description="Polar residues" evidence="7">
    <location>
        <begin position="389"/>
        <end position="399"/>
    </location>
</feature>
<feature type="compositionally biased region" description="Basic and acidic residues" evidence="7">
    <location>
        <begin position="976"/>
        <end position="1008"/>
    </location>
</feature>
<evidence type="ECO:0000256" key="2">
    <source>
        <dbReference type="ARBA" id="ARBA00008320"/>
    </source>
</evidence>
<organism evidence="8 9">
    <name type="scientific">Blattamonas nauphoetae</name>
    <dbReference type="NCBI Taxonomy" id="2049346"/>
    <lineage>
        <taxon>Eukaryota</taxon>
        <taxon>Metamonada</taxon>
        <taxon>Preaxostyla</taxon>
        <taxon>Oxymonadida</taxon>
        <taxon>Blattamonas</taxon>
    </lineage>
</organism>
<feature type="compositionally biased region" description="Pro residues" evidence="7">
    <location>
        <begin position="659"/>
        <end position="671"/>
    </location>
</feature>
<feature type="region of interest" description="Disordered" evidence="7">
    <location>
        <begin position="126"/>
        <end position="168"/>
    </location>
</feature>
<evidence type="ECO:0000313" key="8">
    <source>
        <dbReference type="EMBL" id="KAK2955998.1"/>
    </source>
</evidence>
<feature type="compositionally biased region" description="Basic and acidic residues" evidence="7">
    <location>
        <begin position="334"/>
        <end position="376"/>
    </location>
</feature>
<feature type="compositionally biased region" description="Low complexity" evidence="7">
    <location>
        <begin position="481"/>
        <end position="492"/>
    </location>
</feature>
<feature type="compositionally biased region" description="Acidic residues" evidence="7">
    <location>
        <begin position="454"/>
        <end position="476"/>
    </location>
</feature>
<evidence type="ECO:0000256" key="6">
    <source>
        <dbReference type="ARBA" id="ARBA00032319"/>
    </source>
</evidence>
<feature type="region of interest" description="Disordered" evidence="7">
    <location>
        <begin position="887"/>
        <end position="914"/>
    </location>
</feature>
<evidence type="ECO:0000256" key="4">
    <source>
        <dbReference type="ARBA" id="ARBA00022694"/>
    </source>
</evidence>
<keyword evidence="5" id="KW-0539">Nucleus</keyword>
<reference evidence="8 9" key="1">
    <citation type="journal article" date="2022" name="bioRxiv">
        <title>Genomics of Preaxostyla Flagellates Illuminates Evolutionary Transitions and the Path Towards Mitochondrial Loss.</title>
        <authorList>
            <person name="Novak L.V.F."/>
            <person name="Treitli S.C."/>
            <person name="Pyrih J."/>
            <person name="Halakuc P."/>
            <person name="Pipaliya S.V."/>
            <person name="Vacek V."/>
            <person name="Brzon O."/>
            <person name="Soukal P."/>
            <person name="Eme L."/>
            <person name="Dacks J.B."/>
            <person name="Karnkowska A."/>
            <person name="Elias M."/>
            <person name="Hampl V."/>
        </authorList>
    </citation>
    <scope>NUCLEOTIDE SEQUENCE [LARGE SCALE GENOMIC DNA]</scope>
    <source>
        <strain evidence="8">NAU3</strain>
        <tissue evidence="8">Gut</tissue>
    </source>
</reference>
<feature type="region of interest" description="Disordered" evidence="7">
    <location>
        <begin position="975"/>
        <end position="1009"/>
    </location>
</feature>
<feature type="compositionally biased region" description="Basic residues" evidence="7">
    <location>
        <begin position="410"/>
        <end position="419"/>
    </location>
</feature>
<feature type="region of interest" description="Disordered" evidence="7">
    <location>
        <begin position="652"/>
        <end position="678"/>
    </location>
</feature>
<name>A0ABQ9XWY9_9EUKA</name>
<evidence type="ECO:0000256" key="1">
    <source>
        <dbReference type="ARBA" id="ARBA00004123"/>
    </source>
</evidence>
<keyword evidence="9" id="KW-1185">Reference proteome</keyword>
<keyword evidence="4" id="KW-0819">tRNA processing</keyword>